<proteinExistence type="predicted"/>
<accession>A0ABV3TCN2</accession>
<gene>
    <name evidence="1" type="ORF">V6X73_06545</name>
</gene>
<keyword evidence="2" id="KW-1185">Reference proteome</keyword>
<evidence type="ECO:0000313" key="1">
    <source>
        <dbReference type="EMBL" id="MEX0469378.1"/>
    </source>
</evidence>
<name>A0ABV3TCN2_9GAMM</name>
<organism evidence="1 2">
    <name type="scientific">Spiribacter pallidus</name>
    <dbReference type="NCBI Taxonomy" id="1987936"/>
    <lineage>
        <taxon>Bacteria</taxon>
        <taxon>Pseudomonadati</taxon>
        <taxon>Pseudomonadota</taxon>
        <taxon>Gammaproteobacteria</taxon>
        <taxon>Chromatiales</taxon>
        <taxon>Ectothiorhodospiraceae</taxon>
        <taxon>Spiribacter</taxon>
    </lineage>
</organism>
<reference evidence="1 2" key="1">
    <citation type="submission" date="2024-02" db="EMBL/GenBank/DDBJ databases">
        <title>New especies of Spiribacter isolated from saline water.</title>
        <authorList>
            <person name="Leon M.J."/>
            <person name="De La Haba R."/>
            <person name="Sanchez-Porro C."/>
            <person name="Ventosa A."/>
        </authorList>
    </citation>
    <scope>NUCLEOTIDE SEQUENCE [LARGE SCALE GENOMIC DNA]</scope>
    <source>
        <strain evidence="2">ag22IC6-390</strain>
    </source>
</reference>
<dbReference type="Proteomes" id="UP001556709">
    <property type="component" value="Unassembled WGS sequence"/>
</dbReference>
<evidence type="ECO:0000313" key="2">
    <source>
        <dbReference type="Proteomes" id="UP001556709"/>
    </source>
</evidence>
<protein>
    <recommendedName>
        <fullName evidence="3">Oligogalacturonate lyase domain-containing protein</fullName>
    </recommendedName>
</protein>
<comment type="caution">
    <text evidence="1">The sequence shown here is derived from an EMBL/GenBank/DDBJ whole genome shotgun (WGS) entry which is preliminary data.</text>
</comment>
<dbReference type="SUPFAM" id="SSF82171">
    <property type="entry name" value="DPP6 N-terminal domain-like"/>
    <property type="match status" value="1"/>
</dbReference>
<evidence type="ECO:0008006" key="3">
    <source>
        <dbReference type="Google" id="ProtNLM"/>
    </source>
</evidence>
<dbReference type="RefSeq" id="WP_367959317.1">
    <property type="nucleotide sequence ID" value="NZ_JBAKFK010000003.1"/>
</dbReference>
<dbReference type="EMBL" id="JBAKFM010000003">
    <property type="protein sequence ID" value="MEX0469378.1"/>
    <property type="molecule type" value="Genomic_DNA"/>
</dbReference>
<sequence>MKRQEHKNRKNQLKMNQNYYVHKDTRTIFESPTDGHSYFFGYYDKSPFDATDTLLLTHRTDFDGRPITAEDEAEVGFWNIGTREFTTIGVSRAFNWQQGSHLQWMPPDFQSRIIYNDRRDGQFVSVVYSVDSGEETVHSCPIYAVHPSGRFALAANYERLYFCRPGYNYPGVINRTWDVPIHEEDGIYRLDFYTGEVTQVIRTRDVVDIGYQSELEDCDNWLEHMMWNPNGTRFAFLHRWDSGNEGHRTRLFTADADGRDIYMFPDVGFYSHMNWKNDQVFTIWALVPSGRSKIMQDFSTSSSLLYKTAKLAYQPIKMLLGKKRAARLVRNTAFINYTDQSRELTILGREVLPDNGHNSWSHDERYMLTDTYQDDDCYRHLWIYDSENNSTESIGKFYSLYNDSEYRADLHPRWSRNERMIAVDSAHTENRKLIVLSATRKE</sequence>